<feature type="signal peptide" evidence="1">
    <location>
        <begin position="1"/>
        <end position="38"/>
    </location>
</feature>
<feature type="chain" id="PRO_5021321767" evidence="1">
    <location>
        <begin position="39"/>
        <end position="87"/>
    </location>
</feature>
<evidence type="ECO:0000313" key="2">
    <source>
        <dbReference type="EMBL" id="GBN14516.1"/>
    </source>
</evidence>
<name>A0A4Y2LLU3_ARAVE</name>
<dbReference type="AlphaFoldDB" id="A0A4Y2LLU3"/>
<organism evidence="2 3">
    <name type="scientific">Araneus ventricosus</name>
    <name type="common">Orbweaver spider</name>
    <name type="synonym">Epeira ventricosa</name>
    <dbReference type="NCBI Taxonomy" id="182803"/>
    <lineage>
        <taxon>Eukaryota</taxon>
        <taxon>Metazoa</taxon>
        <taxon>Ecdysozoa</taxon>
        <taxon>Arthropoda</taxon>
        <taxon>Chelicerata</taxon>
        <taxon>Arachnida</taxon>
        <taxon>Araneae</taxon>
        <taxon>Araneomorphae</taxon>
        <taxon>Entelegynae</taxon>
        <taxon>Araneoidea</taxon>
        <taxon>Araneidae</taxon>
        <taxon>Araneus</taxon>
    </lineage>
</organism>
<dbReference type="EMBL" id="BGPR01005911">
    <property type="protein sequence ID" value="GBN14516.1"/>
    <property type="molecule type" value="Genomic_DNA"/>
</dbReference>
<comment type="caution">
    <text evidence="2">The sequence shown here is derived from an EMBL/GenBank/DDBJ whole genome shotgun (WGS) entry which is preliminary data.</text>
</comment>
<dbReference type="Proteomes" id="UP000499080">
    <property type="component" value="Unassembled WGS sequence"/>
</dbReference>
<keyword evidence="3" id="KW-1185">Reference proteome</keyword>
<proteinExistence type="predicted"/>
<accession>A0A4Y2LLU3</accession>
<gene>
    <name evidence="2" type="ORF">AVEN_13739_1</name>
</gene>
<reference evidence="2 3" key="1">
    <citation type="journal article" date="2019" name="Sci. Rep.">
        <title>Orb-weaving spider Araneus ventricosus genome elucidates the spidroin gene catalogue.</title>
        <authorList>
            <person name="Kono N."/>
            <person name="Nakamura H."/>
            <person name="Ohtoshi R."/>
            <person name="Moran D.A.P."/>
            <person name="Shinohara A."/>
            <person name="Yoshida Y."/>
            <person name="Fujiwara M."/>
            <person name="Mori M."/>
            <person name="Tomita M."/>
            <person name="Arakawa K."/>
        </authorList>
    </citation>
    <scope>NUCLEOTIDE SEQUENCE [LARGE SCALE GENOMIC DNA]</scope>
</reference>
<evidence type="ECO:0000256" key="1">
    <source>
        <dbReference type="SAM" id="SignalP"/>
    </source>
</evidence>
<keyword evidence="1" id="KW-0732">Signal</keyword>
<sequence length="87" mass="9953">MDSHHCRDHPGHRLHSLHHHALCHTLHILLLQLSEVQSLESAQEPLDCSPPQPYAADRHLFAGPSQRLLQAHGEFFKRELSSNQDKL</sequence>
<protein>
    <submittedName>
        <fullName evidence="2">Uncharacterized protein</fullName>
    </submittedName>
</protein>
<evidence type="ECO:0000313" key="3">
    <source>
        <dbReference type="Proteomes" id="UP000499080"/>
    </source>
</evidence>